<reference evidence="8" key="1">
    <citation type="journal article" date="2019" name="bioRxiv">
        <title>Genomics, evolutionary history and diagnostics of the Alternaria alternata species group including apple and Asian pear pathotypes.</title>
        <authorList>
            <person name="Armitage A.D."/>
            <person name="Cockerton H.M."/>
            <person name="Sreenivasaprasad S."/>
            <person name="Woodhall J.W."/>
            <person name="Lane C.R."/>
            <person name="Harrison R.J."/>
            <person name="Clarkson J.P."/>
        </authorList>
    </citation>
    <scope>NUCLEOTIDE SEQUENCE [LARGE SCALE GENOMIC DNA]</scope>
    <source>
        <strain evidence="8">RGR 97.0016</strain>
    </source>
</reference>
<feature type="region of interest" description="Disordered" evidence="5">
    <location>
        <begin position="414"/>
        <end position="435"/>
    </location>
</feature>
<feature type="transmembrane region" description="Helical" evidence="6">
    <location>
        <begin position="520"/>
        <end position="538"/>
    </location>
</feature>
<feature type="transmembrane region" description="Helical" evidence="6">
    <location>
        <begin position="490"/>
        <end position="508"/>
    </location>
</feature>
<keyword evidence="2 6" id="KW-0812">Transmembrane</keyword>
<keyword evidence="3 6" id="KW-1133">Transmembrane helix</keyword>
<evidence type="ECO:0000256" key="6">
    <source>
        <dbReference type="SAM" id="Phobius"/>
    </source>
</evidence>
<dbReference type="OrthoDB" id="3231000at2759"/>
<name>A0A4Q4RKH6_9PLEO</name>
<evidence type="ECO:0000256" key="3">
    <source>
        <dbReference type="ARBA" id="ARBA00022989"/>
    </source>
</evidence>
<dbReference type="AlphaFoldDB" id="A0A4Q4RKH6"/>
<dbReference type="InterPro" id="IPR045863">
    <property type="entry name" value="CorA_TM1_TM2"/>
</dbReference>
<feature type="compositionally biased region" description="Low complexity" evidence="5">
    <location>
        <begin position="423"/>
        <end position="433"/>
    </location>
</feature>
<keyword evidence="4 6" id="KW-0472">Membrane</keyword>
<dbReference type="InterPro" id="IPR002523">
    <property type="entry name" value="MgTranspt_CorA/ZnTranspt_ZntB"/>
</dbReference>
<dbReference type="SUPFAM" id="SSF144083">
    <property type="entry name" value="Magnesium transport protein CorA, transmembrane region"/>
    <property type="match status" value="1"/>
</dbReference>
<evidence type="ECO:0000256" key="4">
    <source>
        <dbReference type="ARBA" id="ARBA00023136"/>
    </source>
</evidence>
<dbReference type="EMBL" id="PEJP01000033">
    <property type="protein sequence ID" value="RYO57116.1"/>
    <property type="molecule type" value="Genomic_DNA"/>
</dbReference>
<dbReference type="Gene3D" id="1.20.58.340">
    <property type="entry name" value="Magnesium transport protein CorA, transmembrane region"/>
    <property type="match status" value="1"/>
</dbReference>
<organism evidence="7 8">
    <name type="scientific">Alternaria arborescens</name>
    <dbReference type="NCBI Taxonomy" id="156630"/>
    <lineage>
        <taxon>Eukaryota</taxon>
        <taxon>Fungi</taxon>
        <taxon>Dikarya</taxon>
        <taxon>Ascomycota</taxon>
        <taxon>Pezizomycotina</taxon>
        <taxon>Dothideomycetes</taxon>
        <taxon>Pleosporomycetidae</taxon>
        <taxon>Pleosporales</taxon>
        <taxon>Pleosporineae</taxon>
        <taxon>Pleosporaceae</taxon>
        <taxon>Alternaria</taxon>
        <taxon>Alternaria sect. Alternaria</taxon>
    </lineage>
</organism>
<feature type="region of interest" description="Disordered" evidence="5">
    <location>
        <begin position="1"/>
        <end position="30"/>
    </location>
</feature>
<comment type="caution">
    <text evidence="7">The sequence shown here is derived from an EMBL/GenBank/DDBJ whole genome shotgun (WGS) entry which is preliminary data.</text>
</comment>
<dbReference type="Pfam" id="PF01544">
    <property type="entry name" value="CorA"/>
    <property type="match status" value="1"/>
</dbReference>
<dbReference type="GO" id="GO:0016020">
    <property type="term" value="C:membrane"/>
    <property type="evidence" value="ECO:0007669"/>
    <property type="project" value="UniProtKB-SubCell"/>
</dbReference>
<evidence type="ECO:0000256" key="1">
    <source>
        <dbReference type="ARBA" id="ARBA00004141"/>
    </source>
</evidence>
<dbReference type="Proteomes" id="UP000293823">
    <property type="component" value="Unassembled WGS sequence"/>
</dbReference>
<comment type="subcellular location">
    <subcellularLocation>
        <location evidence="1">Membrane</location>
        <topology evidence="1">Multi-pass membrane protein</topology>
    </subcellularLocation>
</comment>
<evidence type="ECO:0000256" key="5">
    <source>
        <dbReference type="SAM" id="MobiDB-lite"/>
    </source>
</evidence>
<sequence>MSTYRSPSRASTDVVGGRRPSTYGVSLKSMSKTPKQPQLYSKIQYQNLASYLLKAPAQSLGASISVQPDQRQGSSSFAHVVVHSFPGTGVPQRYDFNLKDGLTRFIDHPEPDGVVNEVVLVRGSLSPAWLDALGDKYKIDPEFFRRHLRYLAGRDYSDLPSLPSSDTDILTLTLPSLYTRSQPLAQNQIKADREKDANIVTKNQNVVAGRAASGETIIRRFATLGEFLFSVEHEISIFTRTRKRNGSQIAIVLLDNGLEMNRKNGPPCFSTHDTTHPITGVLPLPVIVPRPAGMDIGTNHPDAPCDSEPLSSEAIGHVASLVPFYIGMTTHGLPTSSDVFNFIPEIFRLVAAAECQFLNRVYGIVQDQDVNTIEAEAMDLAINTLRYIKGLLEDHKQRLKHNVALLKLRRSNEPSTNSLLTVPGSSTPTSRGPSNDDLSQILVDFKELLNRTESLTTLCTETTGLILNGAMLRESQKAIHRADDQRRLTVLAYLFLPLSLIASLFGMNVKELDPDSSQSIWLPFVVLAPVGVISYLLFSPKRIQRALRYCGSIFVSLRTHHHTQGATIPLNDSRVNGAGSA</sequence>
<keyword evidence="8" id="KW-1185">Reference proteome</keyword>
<dbReference type="GO" id="GO:0046873">
    <property type="term" value="F:metal ion transmembrane transporter activity"/>
    <property type="evidence" value="ECO:0007669"/>
    <property type="project" value="InterPro"/>
</dbReference>
<evidence type="ECO:0000313" key="8">
    <source>
        <dbReference type="Proteomes" id="UP000293823"/>
    </source>
</evidence>
<feature type="compositionally biased region" description="Polar residues" evidence="5">
    <location>
        <begin position="1"/>
        <end position="11"/>
    </location>
</feature>
<gene>
    <name evidence="7" type="ORF">AA0113_g8241</name>
</gene>
<evidence type="ECO:0000313" key="7">
    <source>
        <dbReference type="EMBL" id="RYO57116.1"/>
    </source>
</evidence>
<protein>
    <submittedName>
        <fullName evidence="7">Uncharacterized protein</fullName>
    </submittedName>
</protein>
<accession>A0A4Q4RKH6</accession>
<evidence type="ECO:0000256" key="2">
    <source>
        <dbReference type="ARBA" id="ARBA00022692"/>
    </source>
</evidence>
<proteinExistence type="predicted"/>